<gene>
    <name evidence="2" type="ORF">TNCT_324091</name>
</gene>
<accession>A0A8X6HZJ7</accession>
<dbReference type="AlphaFoldDB" id="A0A8X6HZJ7"/>
<evidence type="ECO:0000256" key="1">
    <source>
        <dbReference type="SAM" id="SignalP"/>
    </source>
</evidence>
<keyword evidence="3" id="KW-1185">Reference proteome</keyword>
<dbReference type="Proteomes" id="UP000887116">
    <property type="component" value="Unassembled WGS sequence"/>
</dbReference>
<protein>
    <submittedName>
        <fullName evidence="2">Uncharacterized protein</fullName>
    </submittedName>
</protein>
<sequence>MQWVIALIAAELLNKFLSDTNSVGNCVVMKQYNVFTDTSTTLILNSIAKFLQCFTVSLCIDGFTSRMACSSTNTLNMIFHADNIVLIFGFVGENEYLDCFDFELT</sequence>
<dbReference type="EMBL" id="BMAO01009536">
    <property type="protein sequence ID" value="GFR31460.1"/>
    <property type="molecule type" value="Genomic_DNA"/>
</dbReference>
<name>A0A8X6HZJ7_TRICU</name>
<organism evidence="2 3">
    <name type="scientific">Trichonephila clavata</name>
    <name type="common">Joro spider</name>
    <name type="synonym">Nephila clavata</name>
    <dbReference type="NCBI Taxonomy" id="2740835"/>
    <lineage>
        <taxon>Eukaryota</taxon>
        <taxon>Metazoa</taxon>
        <taxon>Ecdysozoa</taxon>
        <taxon>Arthropoda</taxon>
        <taxon>Chelicerata</taxon>
        <taxon>Arachnida</taxon>
        <taxon>Araneae</taxon>
        <taxon>Araneomorphae</taxon>
        <taxon>Entelegynae</taxon>
        <taxon>Araneoidea</taxon>
        <taxon>Nephilidae</taxon>
        <taxon>Trichonephila</taxon>
    </lineage>
</organism>
<evidence type="ECO:0000313" key="2">
    <source>
        <dbReference type="EMBL" id="GFR31460.1"/>
    </source>
</evidence>
<feature type="chain" id="PRO_5036490395" evidence="1">
    <location>
        <begin position="19"/>
        <end position="105"/>
    </location>
</feature>
<proteinExistence type="predicted"/>
<evidence type="ECO:0000313" key="3">
    <source>
        <dbReference type="Proteomes" id="UP000887116"/>
    </source>
</evidence>
<keyword evidence="1" id="KW-0732">Signal</keyword>
<comment type="caution">
    <text evidence="2">The sequence shown here is derived from an EMBL/GenBank/DDBJ whole genome shotgun (WGS) entry which is preliminary data.</text>
</comment>
<reference evidence="2" key="1">
    <citation type="submission" date="2020-07" db="EMBL/GenBank/DDBJ databases">
        <title>Multicomponent nature underlies the extraordinary mechanical properties of spider dragline silk.</title>
        <authorList>
            <person name="Kono N."/>
            <person name="Nakamura H."/>
            <person name="Mori M."/>
            <person name="Yoshida Y."/>
            <person name="Ohtoshi R."/>
            <person name="Malay A.D."/>
            <person name="Moran D.A.P."/>
            <person name="Tomita M."/>
            <person name="Numata K."/>
            <person name="Arakawa K."/>
        </authorList>
    </citation>
    <scope>NUCLEOTIDE SEQUENCE</scope>
</reference>
<feature type="signal peptide" evidence="1">
    <location>
        <begin position="1"/>
        <end position="18"/>
    </location>
</feature>